<evidence type="ECO:0000259" key="8">
    <source>
        <dbReference type="Pfam" id="PF10502"/>
    </source>
</evidence>
<evidence type="ECO:0000256" key="6">
    <source>
        <dbReference type="SAM" id="MobiDB-lite"/>
    </source>
</evidence>
<dbReference type="NCBIfam" id="TIGR02228">
    <property type="entry name" value="sigpep_I_arch"/>
    <property type="match status" value="1"/>
</dbReference>
<dbReference type="PRINTS" id="PR00728">
    <property type="entry name" value="SIGNALPTASE"/>
</dbReference>
<keyword evidence="3 7" id="KW-1133">Transmembrane helix</keyword>
<dbReference type="GO" id="GO:0006465">
    <property type="term" value="P:signal peptide processing"/>
    <property type="evidence" value="ECO:0007669"/>
    <property type="project" value="UniProtKB-UniRule"/>
</dbReference>
<reference evidence="10" key="1">
    <citation type="submission" date="2019-09" db="EMBL/GenBank/DDBJ databases">
        <title>Antimicrobial potential of Antarctic Bacteria.</title>
        <authorList>
            <person name="Benaud N."/>
            <person name="Edwards R.J."/>
            <person name="Ferrari B.C."/>
        </authorList>
    </citation>
    <scope>NUCLEOTIDE SEQUENCE [LARGE SCALE GENOMIC DNA]</scope>
    <source>
        <strain evidence="10">INR9</strain>
    </source>
</reference>
<proteinExistence type="predicted"/>
<dbReference type="SUPFAM" id="SSF51306">
    <property type="entry name" value="LexA/Signal peptidase"/>
    <property type="match status" value="1"/>
</dbReference>
<organism evidence="9 10">
    <name type="scientific">Leifsonia shinshuensis</name>
    <dbReference type="NCBI Taxonomy" id="150026"/>
    <lineage>
        <taxon>Bacteria</taxon>
        <taxon>Bacillati</taxon>
        <taxon>Actinomycetota</taxon>
        <taxon>Actinomycetes</taxon>
        <taxon>Micrococcales</taxon>
        <taxon>Microbacteriaceae</taxon>
        <taxon>Leifsonia</taxon>
    </lineage>
</organism>
<evidence type="ECO:0000256" key="2">
    <source>
        <dbReference type="ARBA" id="ARBA00022692"/>
    </source>
</evidence>
<name>A0A7G6YDZ8_9MICO</name>
<dbReference type="GO" id="GO:0004252">
    <property type="term" value="F:serine-type endopeptidase activity"/>
    <property type="evidence" value="ECO:0007669"/>
    <property type="project" value="UniProtKB-UniRule"/>
</dbReference>
<dbReference type="Pfam" id="PF10502">
    <property type="entry name" value="Peptidase_S26"/>
    <property type="match status" value="1"/>
</dbReference>
<evidence type="ECO:0000313" key="9">
    <source>
        <dbReference type="EMBL" id="QNE36713.1"/>
    </source>
</evidence>
<keyword evidence="9" id="KW-0378">Hydrolase</keyword>
<dbReference type="CDD" id="cd06530">
    <property type="entry name" value="S26_SPase_I"/>
    <property type="match status" value="1"/>
</dbReference>
<dbReference type="EC" id="3.4.21.89" evidence="5"/>
<dbReference type="EMBL" id="CP043641">
    <property type="protein sequence ID" value="QNE36713.1"/>
    <property type="molecule type" value="Genomic_DNA"/>
</dbReference>
<sequence length="223" mass="23404">MHGRSAEPVLLPQAGDTVSPDPIVRGAEPRATKSLLQYVVTGLSVGLLGLVLFVAAVVIVIPRAAGATPVTVLTSSMEPTLPPGTLVVVKPKAVHDIRVGDVMTYQIRSGDPEVISHRVVGITSSTTNGLTFTTKGDNNAEADPPVVPAQVRGVVWYSVPLIGYVNSALDQSQRSWVLPAVGVLLILYAGWMFVRGTTASVRRRTRGAAGAEPAPEESRAPSL</sequence>
<evidence type="ECO:0000256" key="7">
    <source>
        <dbReference type="SAM" id="Phobius"/>
    </source>
</evidence>
<keyword evidence="4 7" id="KW-0472">Membrane</keyword>
<dbReference type="Proteomes" id="UP000515511">
    <property type="component" value="Chromosome"/>
</dbReference>
<evidence type="ECO:0000256" key="1">
    <source>
        <dbReference type="ARBA" id="ARBA00004370"/>
    </source>
</evidence>
<dbReference type="InterPro" id="IPR036286">
    <property type="entry name" value="LexA/Signal_pep-like_sf"/>
</dbReference>
<comment type="subcellular location">
    <subcellularLocation>
        <location evidence="1">Membrane</location>
    </subcellularLocation>
</comment>
<dbReference type="AlphaFoldDB" id="A0A7G6YDZ8"/>
<feature type="transmembrane region" description="Helical" evidence="7">
    <location>
        <begin position="35"/>
        <end position="61"/>
    </location>
</feature>
<dbReference type="InterPro" id="IPR001733">
    <property type="entry name" value="Peptidase_S26B"/>
</dbReference>
<dbReference type="Gene3D" id="2.10.109.10">
    <property type="entry name" value="Umud Fragment, subunit A"/>
    <property type="match status" value="1"/>
</dbReference>
<feature type="domain" description="Peptidase S26" evidence="8">
    <location>
        <begin position="50"/>
        <end position="122"/>
    </location>
</feature>
<accession>A0A7G6YDZ8</accession>
<feature type="region of interest" description="Disordered" evidence="6">
    <location>
        <begin position="1"/>
        <end position="22"/>
    </location>
</feature>
<dbReference type="InterPro" id="IPR019533">
    <property type="entry name" value="Peptidase_S26"/>
</dbReference>
<keyword evidence="2 7" id="KW-0812">Transmembrane</keyword>
<dbReference type="PANTHER" id="PTHR10806:SF6">
    <property type="entry name" value="SIGNAL PEPTIDASE COMPLEX CATALYTIC SUBUNIT SEC11"/>
    <property type="match status" value="1"/>
</dbReference>
<dbReference type="PANTHER" id="PTHR10806">
    <property type="entry name" value="SIGNAL PEPTIDASE COMPLEX CATALYTIC SUBUNIT SEC11"/>
    <property type="match status" value="1"/>
</dbReference>
<feature type="region of interest" description="Disordered" evidence="6">
    <location>
        <begin position="204"/>
        <end position="223"/>
    </location>
</feature>
<evidence type="ECO:0000256" key="3">
    <source>
        <dbReference type="ARBA" id="ARBA00022989"/>
    </source>
</evidence>
<dbReference type="GO" id="GO:0016020">
    <property type="term" value="C:membrane"/>
    <property type="evidence" value="ECO:0007669"/>
    <property type="project" value="UniProtKB-SubCell"/>
</dbReference>
<feature type="transmembrane region" description="Helical" evidence="7">
    <location>
        <begin position="176"/>
        <end position="194"/>
    </location>
</feature>
<evidence type="ECO:0000313" key="10">
    <source>
        <dbReference type="Proteomes" id="UP000515511"/>
    </source>
</evidence>
<gene>
    <name evidence="9" type="ORF">F1C12_17395</name>
</gene>
<evidence type="ECO:0000256" key="4">
    <source>
        <dbReference type="ARBA" id="ARBA00023136"/>
    </source>
</evidence>
<dbReference type="GO" id="GO:0009003">
    <property type="term" value="F:signal peptidase activity"/>
    <property type="evidence" value="ECO:0007669"/>
    <property type="project" value="UniProtKB-EC"/>
</dbReference>
<protein>
    <recommendedName>
        <fullName evidence="5">Signal peptidase I</fullName>
        <ecNumber evidence="5">3.4.21.89</ecNumber>
    </recommendedName>
</protein>
<evidence type="ECO:0000256" key="5">
    <source>
        <dbReference type="NCBIfam" id="TIGR02228"/>
    </source>
</evidence>
<dbReference type="KEGG" id="lse:F1C12_17395"/>